<sequence>MASPCRAIWPSPSPDYTPTTPLYTPTPAEPPEFLLRGTIATRRGAPPFYIAAGSSISMAAAAPPGFAEPEPQLVPPSPPPGPWFPGRPTTVVAANARPGLRRIIKTGHVPAEMSADGEARRPPPTTPR</sequence>
<protein>
    <submittedName>
        <fullName evidence="2">Uncharacterized protein</fullName>
    </submittedName>
</protein>
<feature type="compositionally biased region" description="Low complexity" evidence="1">
    <location>
        <begin position="14"/>
        <end position="26"/>
    </location>
</feature>
<evidence type="ECO:0000313" key="2">
    <source>
        <dbReference type="EMBL" id="PVH37745.1"/>
    </source>
</evidence>
<evidence type="ECO:0000256" key="1">
    <source>
        <dbReference type="SAM" id="MobiDB-lite"/>
    </source>
</evidence>
<feature type="compositionally biased region" description="Pro residues" evidence="1">
    <location>
        <begin position="72"/>
        <end position="85"/>
    </location>
</feature>
<name>A0A2T8IJ87_9POAL</name>
<feature type="compositionally biased region" description="Low complexity" evidence="1">
    <location>
        <begin position="62"/>
        <end position="71"/>
    </location>
</feature>
<reference evidence="2" key="1">
    <citation type="submission" date="2018-04" db="EMBL/GenBank/DDBJ databases">
        <title>WGS assembly of Panicum hallii.</title>
        <authorList>
            <person name="Lovell J."/>
            <person name="Jenkins J."/>
            <person name="Lowry D."/>
            <person name="Mamidi S."/>
            <person name="Sreedasyam A."/>
            <person name="Weng X."/>
            <person name="Barry K."/>
            <person name="Bonette J."/>
            <person name="Campitelli B."/>
            <person name="Daum C."/>
            <person name="Gordon S."/>
            <person name="Gould B."/>
            <person name="Lipzen A."/>
            <person name="Macqueen A."/>
            <person name="Palacio-Mejia J."/>
            <person name="Plott C."/>
            <person name="Shakirov E."/>
            <person name="Shu S."/>
            <person name="Yoshinaga Y."/>
            <person name="Zane M."/>
            <person name="Rokhsar D."/>
            <person name="Grimwood J."/>
            <person name="Schmutz J."/>
            <person name="Juenger T."/>
        </authorList>
    </citation>
    <scope>NUCLEOTIDE SEQUENCE [LARGE SCALE GENOMIC DNA]</scope>
    <source>
        <strain evidence="2">FIL2</strain>
    </source>
</reference>
<feature type="region of interest" description="Disordered" evidence="1">
    <location>
        <begin position="106"/>
        <end position="128"/>
    </location>
</feature>
<dbReference type="Gramene" id="PVH37745">
    <property type="protein sequence ID" value="PVH37745"/>
    <property type="gene ID" value="PAHAL_5G075000"/>
</dbReference>
<feature type="region of interest" description="Disordered" evidence="1">
    <location>
        <begin position="62"/>
        <end position="88"/>
    </location>
</feature>
<gene>
    <name evidence="2" type="ORF">PAHAL_5G075000</name>
</gene>
<dbReference type="EMBL" id="CM008050">
    <property type="protein sequence ID" value="PVH37745.1"/>
    <property type="molecule type" value="Genomic_DNA"/>
</dbReference>
<dbReference type="Proteomes" id="UP000243499">
    <property type="component" value="Chromosome 5"/>
</dbReference>
<dbReference type="AlphaFoldDB" id="A0A2T8IJ87"/>
<accession>A0A2T8IJ87</accession>
<feature type="region of interest" description="Disordered" evidence="1">
    <location>
        <begin position="1"/>
        <end position="30"/>
    </location>
</feature>
<proteinExistence type="predicted"/>
<organism evidence="2">
    <name type="scientific">Panicum hallii</name>
    <dbReference type="NCBI Taxonomy" id="206008"/>
    <lineage>
        <taxon>Eukaryota</taxon>
        <taxon>Viridiplantae</taxon>
        <taxon>Streptophyta</taxon>
        <taxon>Embryophyta</taxon>
        <taxon>Tracheophyta</taxon>
        <taxon>Spermatophyta</taxon>
        <taxon>Magnoliopsida</taxon>
        <taxon>Liliopsida</taxon>
        <taxon>Poales</taxon>
        <taxon>Poaceae</taxon>
        <taxon>PACMAD clade</taxon>
        <taxon>Panicoideae</taxon>
        <taxon>Panicodae</taxon>
        <taxon>Paniceae</taxon>
        <taxon>Panicinae</taxon>
        <taxon>Panicum</taxon>
        <taxon>Panicum sect. Panicum</taxon>
    </lineage>
</organism>